<evidence type="ECO:0000313" key="2">
    <source>
        <dbReference type="Proteomes" id="UP001234297"/>
    </source>
</evidence>
<proteinExistence type="predicted"/>
<comment type="caution">
    <text evidence="1">The sequence shown here is derived from an EMBL/GenBank/DDBJ whole genome shotgun (WGS) entry which is preliminary data.</text>
</comment>
<organism evidence="1 2">
    <name type="scientific">Persea americana</name>
    <name type="common">Avocado</name>
    <dbReference type="NCBI Taxonomy" id="3435"/>
    <lineage>
        <taxon>Eukaryota</taxon>
        <taxon>Viridiplantae</taxon>
        <taxon>Streptophyta</taxon>
        <taxon>Embryophyta</taxon>
        <taxon>Tracheophyta</taxon>
        <taxon>Spermatophyta</taxon>
        <taxon>Magnoliopsida</taxon>
        <taxon>Magnoliidae</taxon>
        <taxon>Laurales</taxon>
        <taxon>Lauraceae</taxon>
        <taxon>Persea</taxon>
    </lineage>
</organism>
<accession>A0ACC2MN71</accession>
<dbReference type="Proteomes" id="UP001234297">
    <property type="component" value="Chromosome 2"/>
</dbReference>
<evidence type="ECO:0000313" key="1">
    <source>
        <dbReference type="EMBL" id="KAJ8646799.1"/>
    </source>
</evidence>
<dbReference type="EMBL" id="CM056810">
    <property type="protein sequence ID" value="KAJ8646799.1"/>
    <property type="molecule type" value="Genomic_DNA"/>
</dbReference>
<protein>
    <submittedName>
        <fullName evidence="1">Uncharacterized protein</fullName>
    </submittedName>
</protein>
<sequence length="92" mass="10041">MWQLCLLPAKQRSEESRVACAAASLAEIFRVTLTPAINIGAGVASCNGNGNRNSNQTPREPYAVREFHCDKAADISGYERSGLRYDSKPARL</sequence>
<reference evidence="1 2" key="1">
    <citation type="journal article" date="2022" name="Hortic Res">
        <title>A haplotype resolved chromosomal level avocado genome allows analysis of novel avocado genes.</title>
        <authorList>
            <person name="Nath O."/>
            <person name="Fletcher S.J."/>
            <person name="Hayward A."/>
            <person name="Shaw L.M."/>
            <person name="Masouleh A.K."/>
            <person name="Furtado A."/>
            <person name="Henry R.J."/>
            <person name="Mitter N."/>
        </authorList>
    </citation>
    <scope>NUCLEOTIDE SEQUENCE [LARGE SCALE GENOMIC DNA]</scope>
    <source>
        <strain evidence="2">cv. Hass</strain>
    </source>
</reference>
<name>A0ACC2MN71_PERAE</name>
<keyword evidence="2" id="KW-1185">Reference proteome</keyword>
<gene>
    <name evidence="1" type="ORF">MRB53_008547</name>
</gene>